<reference evidence="2 3" key="1">
    <citation type="submission" date="2019-09" db="EMBL/GenBank/DDBJ databases">
        <title>The hologenome of the rock-dwelling lichen Lasallia pustulata.</title>
        <authorList>
            <person name="Greshake Tzovaras B."/>
            <person name="Segers F."/>
            <person name="Bicker A."/>
            <person name="Dal Grande F."/>
            <person name="Otte J."/>
            <person name="Hankeln T."/>
            <person name="Schmitt I."/>
            <person name="Ebersberger I."/>
        </authorList>
    </citation>
    <scope>NUCLEOTIDE SEQUENCE [LARGE SCALE GENOMIC DNA]</scope>
    <source>
        <strain evidence="2">A1-1</strain>
    </source>
</reference>
<accession>A0A5M8PE85</accession>
<comment type="caution">
    <text evidence="2">The sequence shown here is derived from an EMBL/GenBank/DDBJ whole genome shotgun (WGS) entry which is preliminary data.</text>
</comment>
<evidence type="ECO:0000313" key="2">
    <source>
        <dbReference type="EMBL" id="KAA6407657.1"/>
    </source>
</evidence>
<sequence length="68" mass="7437">MPLSNIFNMGGMYLGLKSRAMMLKREQTAGEERRGSYAVSTHRSGESGSGERTLGDARITEGEVLMLL</sequence>
<dbReference type="OrthoDB" id="5412893at2759"/>
<evidence type="ECO:0000256" key="1">
    <source>
        <dbReference type="SAM" id="MobiDB-lite"/>
    </source>
</evidence>
<feature type="region of interest" description="Disordered" evidence="1">
    <location>
        <begin position="28"/>
        <end position="55"/>
    </location>
</feature>
<organism evidence="2 3">
    <name type="scientific">Lasallia pustulata</name>
    <dbReference type="NCBI Taxonomy" id="136370"/>
    <lineage>
        <taxon>Eukaryota</taxon>
        <taxon>Fungi</taxon>
        <taxon>Dikarya</taxon>
        <taxon>Ascomycota</taxon>
        <taxon>Pezizomycotina</taxon>
        <taxon>Lecanoromycetes</taxon>
        <taxon>OSLEUM clade</taxon>
        <taxon>Umbilicariomycetidae</taxon>
        <taxon>Umbilicariales</taxon>
        <taxon>Umbilicariaceae</taxon>
        <taxon>Lasallia</taxon>
    </lineage>
</organism>
<dbReference type="EMBL" id="VXIT01000016">
    <property type="protein sequence ID" value="KAA6407657.1"/>
    <property type="molecule type" value="Genomic_DNA"/>
</dbReference>
<evidence type="ECO:0000313" key="3">
    <source>
        <dbReference type="Proteomes" id="UP000324767"/>
    </source>
</evidence>
<dbReference type="Proteomes" id="UP000324767">
    <property type="component" value="Unassembled WGS sequence"/>
</dbReference>
<proteinExistence type="predicted"/>
<dbReference type="AlphaFoldDB" id="A0A5M8PE85"/>
<protein>
    <submittedName>
        <fullName evidence="2">Uncharacterized protein</fullName>
    </submittedName>
</protein>
<gene>
    <name evidence="2" type="ORF">FRX48_08495</name>
</gene>
<name>A0A5M8PE85_9LECA</name>